<dbReference type="VEuPathDB" id="FungiDB:ASPTUDRAFT_425794"/>
<dbReference type="AlphaFoldDB" id="A0A1L9NF39"/>
<sequence>MSGKPWSLKEPERDGTMTKYCTLRHRILVINDKHCTLIDRFSGGLPLPRKARPESLDSVVPDGDQPRQGNRVSVRCDKLICLTRFDQSSRETYLTTIGSLYVLFPTPARSNTSATPGWLVKCRTKKMGIQDKKLLQPRWSLWPLGFPPRNGRSLISYVLICMYSSRQSSLGYGTDT</sequence>
<name>A0A1L9NF39_ASPTC</name>
<evidence type="ECO:0000313" key="3">
    <source>
        <dbReference type="Proteomes" id="UP000184304"/>
    </source>
</evidence>
<reference evidence="3" key="1">
    <citation type="journal article" date="2017" name="Genome Biol.">
        <title>Comparative genomics reveals high biological diversity and specific adaptations in the industrially and medically important fungal genus Aspergillus.</title>
        <authorList>
            <person name="de Vries R.P."/>
            <person name="Riley R."/>
            <person name="Wiebenga A."/>
            <person name="Aguilar-Osorio G."/>
            <person name="Amillis S."/>
            <person name="Uchima C.A."/>
            <person name="Anderluh G."/>
            <person name="Asadollahi M."/>
            <person name="Askin M."/>
            <person name="Barry K."/>
            <person name="Battaglia E."/>
            <person name="Bayram O."/>
            <person name="Benocci T."/>
            <person name="Braus-Stromeyer S.A."/>
            <person name="Caldana C."/>
            <person name="Canovas D."/>
            <person name="Cerqueira G.C."/>
            <person name="Chen F."/>
            <person name="Chen W."/>
            <person name="Choi C."/>
            <person name="Clum A."/>
            <person name="Dos Santos R.A."/>
            <person name="Damasio A.R."/>
            <person name="Diallinas G."/>
            <person name="Emri T."/>
            <person name="Fekete E."/>
            <person name="Flipphi M."/>
            <person name="Freyberg S."/>
            <person name="Gallo A."/>
            <person name="Gournas C."/>
            <person name="Habgood R."/>
            <person name="Hainaut M."/>
            <person name="Harispe M.L."/>
            <person name="Henrissat B."/>
            <person name="Hilden K.S."/>
            <person name="Hope R."/>
            <person name="Hossain A."/>
            <person name="Karabika E."/>
            <person name="Karaffa L."/>
            <person name="Karanyi Z."/>
            <person name="Krasevec N."/>
            <person name="Kuo A."/>
            <person name="Kusch H."/>
            <person name="LaButti K."/>
            <person name="Lagendijk E.L."/>
            <person name="Lapidus A."/>
            <person name="Levasseur A."/>
            <person name="Lindquist E."/>
            <person name="Lipzen A."/>
            <person name="Logrieco A.F."/>
            <person name="MacCabe A."/>
            <person name="Maekelae M.R."/>
            <person name="Malavazi I."/>
            <person name="Melin P."/>
            <person name="Meyer V."/>
            <person name="Mielnichuk N."/>
            <person name="Miskei M."/>
            <person name="Molnar A.P."/>
            <person name="Mule G."/>
            <person name="Ngan C.Y."/>
            <person name="Orejas M."/>
            <person name="Orosz E."/>
            <person name="Ouedraogo J.P."/>
            <person name="Overkamp K.M."/>
            <person name="Park H.-S."/>
            <person name="Perrone G."/>
            <person name="Piumi F."/>
            <person name="Punt P.J."/>
            <person name="Ram A.F."/>
            <person name="Ramon A."/>
            <person name="Rauscher S."/>
            <person name="Record E."/>
            <person name="Riano-Pachon D.M."/>
            <person name="Robert V."/>
            <person name="Roehrig J."/>
            <person name="Ruller R."/>
            <person name="Salamov A."/>
            <person name="Salih N.S."/>
            <person name="Samson R.A."/>
            <person name="Sandor E."/>
            <person name="Sanguinetti M."/>
            <person name="Schuetze T."/>
            <person name="Sepcic K."/>
            <person name="Shelest E."/>
            <person name="Sherlock G."/>
            <person name="Sophianopoulou V."/>
            <person name="Squina F.M."/>
            <person name="Sun H."/>
            <person name="Susca A."/>
            <person name="Todd R.B."/>
            <person name="Tsang A."/>
            <person name="Unkles S.E."/>
            <person name="van de Wiele N."/>
            <person name="van Rossen-Uffink D."/>
            <person name="Oliveira J.V."/>
            <person name="Vesth T.C."/>
            <person name="Visser J."/>
            <person name="Yu J.-H."/>
            <person name="Zhou M."/>
            <person name="Andersen M.R."/>
            <person name="Archer D.B."/>
            <person name="Baker S.E."/>
            <person name="Benoit I."/>
            <person name="Brakhage A.A."/>
            <person name="Braus G.H."/>
            <person name="Fischer R."/>
            <person name="Frisvad J.C."/>
            <person name="Goldman G.H."/>
            <person name="Houbraken J."/>
            <person name="Oakley B."/>
            <person name="Pocsi I."/>
            <person name="Scazzocchio C."/>
            <person name="Seiboth B."/>
            <person name="vanKuyk P.A."/>
            <person name="Wortman J."/>
            <person name="Dyer P.S."/>
            <person name="Grigoriev I.V."/>
        </authorList>
    </citation>
    <scope>NUCLEOTIDE SEQUENCE [LARGE SCALE GENOMIC DNA]</scope>
    <source>
        <strain evidence="3">CBS 134.48</strain>
    </source>
</reference>
<gene>
    <name evidence="2" type="ORF">ASPTUDRAFT_425794</name>
</gene>
<proteinExistence type="predicted"/>
<dbReference type="EMBL" id="KV878181">
    <property type="protein sequence ID" value="OJI87906.1"/>
    <property type="molecule type" value="Genomic_DNA"/>
</dbReference>
<protein>
    <submittedName>
        <fullName evidence="2">Uncharacterized protein</fullName>
    </submittedName>
</protein>
<organism evidence="2 3">
    <name type="scientific">Aspergillus tubingensis (strain CBS 134.48)</name>
    <dbReference type="NCBI Taxonomy" id="767770"/>
    <lineage>
        <taxon>Eukaryota</taxon>
        <taxon>Fungi</taxon>
        <taxon>Dikarya</taxon>
        <taxon>Ascomycota</taxon>
        <taxon>Pezizomycotina</taxon>
        <taxon>Eurotiomycetes</taxon>
        <taxon>Eurotiomycetidae</taxon>
        <taxon>Eurotiales</taxon>
        <taxon>Aspergillaceae</taxon>
        <taxon>Aspergillus</taxon>
        <taxon>Aspergillus subgen. Circumdati</taxon>
    </lineage>
</organism>
<dbReference type="Proteomes" id="UP000184304">
    <property type="component" value="Unassembled WGS sequence"/>
</dbReference>
<accession>A0A1L9NF39</accession>
<feature type="region of interest" description="Disordered" evidence="1">
    <location>
        <begin position="49"/>
        <end position="70"/>
    </location>
</feature>
<evidence type="ECO:0000256" key="1">
    <source>
        <dbReference type="SAM" id="MobiDB-lite"/>
    </source>
</evidence>
<keyword evidence="3" id="KW-1185">Reference proteome</keyword>
<evidence type="ECO:0000313" key="2">
    <source>
        <dbReference type="EMBL" id="OJI87906.1"/>
    </source>
</evidence>